<keyword evidence="3 6" id="KW-0597">Phosphoprotein</keyword>
<comment type="catalytic activity">
    <reaction evidence="1">
        <text>ATP + protein L-histidine = ADP + protein N-phospho-L-histidine.</text>
        <dbReference type="EC" id="2.7.13.3"/>
    </reaction>
</comment>
<evidence type="ECO:0000256" key="2">
    <source>
        <dbReference type="ARBA" id="ARBA00012438"/>
    </source>
</evidence>
<dbReference type="CDD" id="cd16922">
    <property type="entry name" value="HATPase_EvgS-ArcB-TorS-like"/>
    <property type="match status" value="1"/>
</dbReference>
<dbReference type="InterPro" id="IPR001789">
    <property type="entry name" value="Sig_transdc_resp-reg_receiver"/>
</dbReference>
<sequence>MITPNEHKAIEAEQVKAYFNDANYLNLSGFAVFALLVVVVHEETPNWIWAPALAVLFLITLYRAYLIWQYHRAPERRTSTQWSNSQALTGGSAGVCWGLANTAMLAHLPVKYQLFVLTVSGVVAAASASEGFSLAQPPRVFTIASLTPPAIFLFTVGNQLHTVLGVMLLLLIPITIALGNKKNLIFTEVLRLRFHNEFLVTELSRQHELLEAASKSKSRFLAAASHDLRQPLAALILFLEQLELEQQLSPKGRGVLAHALLSTSSLSSLLDGLLDISRLDGHAIKPKIRPFPIQKLFDELEEEFCPLASNKGLRLRFAPCSSIVESDIILAEQILRNLISNAIRYTHSGRILVGCRHRYGMLSIEVHDTGIGIAEDQFPKIFDEFYQVDNSERDRQQGLGLGLSIVDRAARLLGHSVTLTSQLGKGSAFIVTLPLANPGEVVEQAVTGVAPEAPELAGRLIAFIENEGNIRVGISDLLQSWGCRVVVADSAATMLEQLEAMDDAVEMVISDFGLSRSINGVEAIAVIRRRWGERLPALLFTGDISKETYMLARDADLPILYKPAKAEALREAITTALESGKLQEVRE</sequence>
<keyword evidence="7" id="KW-0472">Membrane</keyword>
<dbReference type="eggNOG" id="COG0784">
    <property type="taxonomic scope" value="Bacteria"/>
</dbReference>
<dbReference type="Gene3D" id="3.40.50.2300">
    <property type="match status" value="1"/>
</dbReference>
<protein>
    <recommendedName>
        <fullName evidence="2">histidine kinase</fullName>
        <ecNumber evidence="2">2.7.13.3</ecNumber>
    </recommendedName>
</protein>
<dbReference type="GO" id="GO:0005886">
    <property type="term" value="C:plasma membrane"/>
    <property type="evidence" value="ECO:0007669"/>
    <property type="project" value="TreeGrafter"/>
</dbReference>
<dbReference type="Gene3D" id="1.10.287.130">
    <property type="match status" value="1"/>
</dbReference>
<evidence type="ECO:0000256" key="6">
    <source>
        <dbReference type="PROSITE-ProRule" id="PRU00169"/>
    </source>
</evidence>
<keyword evidence="11" id="KW-1185">Reference proteome</keyword>
<feature type="transmembrane region" description="Helical" evidence="7">
    <location>
        <begin position="163"/>
        <end position="180"/>
    </location>
</feature>
<dbReference type="SMART" id="SM00388">
    <property type="entry name" value="HisKA"/>
    <property type="match status" value="1"/>
</dbReference>
<gene>
    <name evidence="10" type="ordered locus">Slit_1761</name>
</gene>
<feature type="modified residue" description="4-aspartylphosphate" evidence="6">
    <location>
        <position position="511"/>
    </location>
</feature>
<keyword evidence="7" id="KW-0812">Transmembrane</keyword>
<dbReference type="Proteomes" id="UP000001625">
    <property type="component" value="Chromosome"/>
</dbReference>
<dbReference type="Pfam" id="PF00512">
    <property type="entry name" value="HisKA"/>
    <property type="match status" value="1"/>
</dbReference>
<dbReference type="Gene3D" id="3.30.565.10">
    <property type="entry name" value="Histidine kinase-like ATPase, C-terminal domain"/>
    <property type="match status" value="1"/>
</dbReference>
<evidence type="ECO:0000256" key="7">
    <source>
        <dbReference type="SAM" id="Phobius"/>
    </source>
</evidence>
<feature type="transmembrane region" description="Helical" evidence="7">
    <location>
        <begin position="24"/>
        <end position="41"/>
    </location>
</feature>
<dbReference type="STRING" id="580332.Slit_1761"/>
<dbReference type="OrthoDB" id="6114847at2"/>
<dbReference type="GO" id="GO:0000155">
    <property type="term" value="F:phosphorelay sensor kinase activity"/>
    <property type="evidence" value="ECO:0007669"/>
    <property type="project" value="InterPro"/>
</dbReference>
<dbReference type="PANTHER" id="PTHR43047:SF9">
    <property type="entry name" value="HISTIDINE KINASE"/>
    <property type="match status" value="1"/>
</dbReference>
<dbReference type="InterPro" id="IPR036890">
    <property type="entry name" value="HATPase_C_sf"/>
</dbReference>
<evidence type="ECO:0000259" key="8">
    <source>
        <dbReference type="PROSITE" id="PS50109"/>
    </source>
</evidence>
<dbReference type="PROSITE" id="PS50109">
    <property type="entry name" value="HIS_KIN"/>
    <property type="match status" value="1"/>
</dbReference>
<dbReference type="SUPFAM" id="SSF52172">
    <property type="entry name" value="CheY-like"/>
    <property type="match status" value="1"/>
</dbReference>
<reference evidence="10 11" key="1">
    <citation type="submission" date="2010-03" db="EMBL/GenBank/DDBJ databases">
        <title>Complete sequence of Sideroxydans lithotrophicus ES-1.</title>
        <authorList>
            <consortium name="US DOE Joint Genome Institute"/>
            <person name="Lucas S."/>
            <person name="Copeland A."/>
            <person name="Lapidus A."/>
            <person name="Cheng J.-F."/>
            <person name="Bruce D."/>
            <person name="Goodwin L."/>
            <person name="Pitluck S."/>
            <person name="Munk A.C."/>
            <person name="Detter J.C."/>
            <person name="Han C."/>
            <person name="Tapia R."/>
            <person name="Larimer F."/>
            <person name="Land M."/>
            <person name="Hauser L."/>
            <person name="Kyrpides N."/>
            <person name="Ivanova N."/>
            <person name="Emerson D."/>
            <person name="Woyke T."/>
        </authorList>
    </citation>
    <scope>NUCLEOTIDE SEQUENCE [LARGE SCALE GENOMIC DNA]</scope>
    <source>
        <strain evidence="10 11">ES-1</strain>
    </source>
</reference>
<dbReference type="PANTHER" id="PTHR43047">
    <property type="entry name" value="TWO-COMPONENT HISTIDINE PROTEIN KINASE"/>
    <property type="match status" value="1"/>
</dbReference>
<proteinExistence type="predicted"/>
<dbReference type="Pfam" id="PF02518">
    <property type="entry name" value="HATPase_c"/>
    <property type="match status" value="1"/>
</dbReference>
<feature type="domain" description="Histidine kinase" evidence="8">
    <location>
        <begin position="223"/>
        <end position="437"/>
    </location>
</feature>
<evidence type="ECO:0000313" key="10">
    <source>
        <dbReference type="EMBL" id="ADE11992.1"/>
    </source>
</evidence>
<dbReference type="FunFam" id="3.30.565.10:FF:000049">
    <property type="entry name" value="Two-component sensor histidine kinase"/>
    <property type="match status" value="1"/>
</dbReference>
<dbReference type="SMART" id="SM00387">
    <property type="entry name" value="HATPase_c"/>
    <property type="match status" value="1"/>
</dbReference>
<dbReference type="EMBL" id="CP001965">
    <property type="protein sequence ID" value="ADE11992.1"/>
    <property type="molecule type" value="Genomic_DNA"/>
</dbReference>
<evidence type="ECO:0000256" key="1">
    <source>
        <dbReference type="ARBA" id="ARBA00000085"/>
    </source>
</evidence>
<dbReference type="InterPro" id="IPR005467">
    <property type="entry name" value="His_kinase_dom"/>
</dbReference>
<dbReference type="Pfam" id="PF00072">
    <property type="entry name" value="Response_reg"/>
    <property type="match status" value="1"/>
</dbReference>
<accession>D5CSQ6</accession>
<evidence type="ECO:0000259" key="9">
    <source>
        <dbReference type="PROSITE" id="PS50110"/>
    </source>
</evidence>
<organism evidence="10 11">
    <name type="scientific">Sideroxydans lithotrophicus (strain ES-1)</name>
    <dbReference type="NCBI Taxonomy" id="580332"/>
    <lineage>
        <taxon>Bacteria</taxon>
        <taxon>Pseudomonadati</taxon>
        <taxon>Pseudomonadota</taxon>
        <taxon>Betaproteobacteria</taxon>
        <taxon>Nitrosomonadales</taxon>
        <taxon>Gallionellaceae</taxon>
        <taxon>Sideroxydans</taxon>
    </lineage>
</organism>
<dbReference type="eggNOG" id="COG2205">
    <property type="taxonomic scope" value="Bacteria"/>
</dbReference>
<feature type="domain" description="Response regulatory" evidence="9">
    <location>
        <begin position="460"/>
        <end position="577"/>
    </location>
</feature>
<dbReference type="HOGENOM" id="CLU_000445_114_75_4"/>
<dbReference type="SUPFAM" id="SSF47384">
    <property type="entry name" value="Homodimeric domain of signal transducing histidine kinase"/>
    <property type="match status" value="1"/>
</dbReference>
<dbReference type="PRINTS" id="PR00344">
    <property type="entry name" value="BCTRLSENSOR"/>
</dbReference>
<keyword evidence="5 10" id="KW-0418">Kinase</keyword>
<evidence type="ECO:0000313" key="11">
    <source>
        <dbReference type="Proteomes" id="UP000001625"/>
    </source>
</evidence>
<dbReference type="CDD" id="cd00082">
    <property type="entry name" value="HisKA"/>
    <property type="match status" value="1"/>
</dbReference>
<dbReference type="InterPro" id="IPR004358">
    <property type="entry name" value="Sig_transdc_His_kin-like_C"/>
</dbReference>
<dbReference type="KEGG" id="slt:Slit_1761"/>
<keyword evidence="4" id="KW-0808">Transferase</keyword>
<dbReference type="EC" id="2.7.13.3" evidence="2"/>
<evidence type="ECO:0000256" key="3">
    <source>
        <dbReference type="ARBA" id="ARBA00022553"/>
    </source>
</evidence>
<name>D5CSQ6_SIDLE</name>
<dbReference type="RefSeq" id="WP_013029890.1">
    <property type="nucleotide sequence ID" value="NC_013959.1"/>
</dbReference>
<dbReference type="AlphaFoldDB" id="D5CSQ6"/>
<dbReference type="SMART" id="SM00448">
    <property type="entry name" value="REC"/>
    <property type="match status" value="1"/>
</dbReference>
<keyword evidence="7" id="KW-1133">Transmembrane helix</keyword>
<dbReference type="GO" id="GO:0009927">
    <property type="term" value="F:histidine phosphotransfer kinase activity"/>
    <property type="evidence" value="ECO:0007669"/>
    <property type="project" value="TreeGrafter"/>
</dbReference>
<dbReference type="InterPro" id="IPR011006">
    <property type="entry name" value="CheY-like_superfamily"/>
</dbReference>
<dbReference type="SUPFAM" id="SSF55874">
    <property type="entry name" value="ATPase domain of HSP90 chaperone/DNA topoisomerase II/histidine kinase"/>
    <property type="match status" value="1"/>
</dbReference>
<dbReference type="InterPro" id="IPR003661">
    <property type="entry name" value="HisK_dim/P_dom"/>
</dbReference>
<dbReference type="PROSITE" id="PS50110">
    <property type="entry name" value="RESPONSE_REGULATORY"/>
    <property type="match status" value="1"/>
</dbReference>
<evidence type="ECO:0000256" key="5">
    <source>
        <dbReference type="ARBA" id="ARBA00022777"/>
    </source>
</evidence>
<evidence type="ECO:0000256" key="4">
    <source>
        <dbReference type="ARBA" id="ARBA00022679"/>
    </source>
</evidence>
<dbReference type="InterPro" id="IPR003594">
    <property type="entry name" value="HATPase_dom"/>
</dbReference>
<dbReference type="InterPro" id="IPR036097">
    <property type="entry name" value="HisK_dim/P_sf"/>
</dbReference>
<feature type="transmembrane region" description="Helical" evidence="7">
    <location>
        <begin position="47"/>
        <end position="66"/>
    </location>
</feature>